<feature type="region of interest" description="Disordered" evidence="1">
    <location>
        <begin position="1"/>
        <end position="23"/>
    </location>
</feature>
<evidence type="ECO:0000256" key="1">
    <source>
        <dbReference type="SAM" id="MobiDB-lite"/>
    </source>
</evidence>
<feature type="non-terminal residue" evidence="2">
    <location>
        <position position="120"/>
    </location>
</feature>
<reference evidence="2" key="1">
    <citation type="submission" date="2008-08" db="EMBL/GenBank/DDBJ databases">
        <title>Phylogeny and functional diversity of alkane degrading bacteria associated with Italian ryegrass (Lolium multiflorum) and birdsfoot trefoil (Lotus corniculatus) in a petroleum oil-contaminated environment.</title>
        <authorList>
            <person name="Hoedl V."/>
            <person name="Yousaf S."/>
            <person name="Thomas R.K."/>
            <person name="Kornelia S."/>
            <person name="Angela S."/>
        </authorList>
    </citation>
    <scope>NUCLEOTIDE SEQUENCE</scope>
    <source>
        <strain evidence="2">BTSI33</strain>
    </source>
</reference>
<name>B5TV97_9BACI</name>
<protein>
    <submittedName>
        <fullName evidence="2">Cytochrome P450 alkane hydroxylase</fullName>
    </submittedName>
</protein>
<feature type="non-terminal residue" evidence="2">
    <location>
        <position position="1"/>
    </location>
</feature>
<sequence>KRTTTTPDRKQPSAISPKTKPHQEAVRICPSLPVFVEETLRYYPPAFCKSIVQPHGGFRRALDIKGDNADCKRFQHEAVINWVASANRDDNDWNLSSQVDHRQQTILSVSARSKSNPSYQ</sequence>
<proteinExistence type="predicted"/>
<organism evidence="2">
    <name type="scientific">Bacillus sp. BTSI33</name>
    <dbReference type="NCBI Taxonomy" id="560507"/>
    <lineage>
        <taxon>Bacteria</taxon>
        <taxon>Bacillati</taxon>
        <taxon>Bacillota</taxon>
        <taxon>Bacilli</taxon>
        <taxon>Bacillales</taxon>
        <taxon>Bacillaceae</taxon>
        <taxon>Bacillus</taxon>
    </lineage>
</organism>
<accession>B5TV97</accession>
<dbReference type="EMBL" id="FJ014892">
    <property type="protein sequence ID" value="ACH99207.1"/>
    <property type="molecule type" value="Genomic_DNA"/>
</dbReference>
<evidence type="ECO:0000313" key="2">
    <source>
        <dbReference type="EMBL" id="ACH99207.1"/>
    </source>
</evidence>
<dbReference type="AlphaFoldDB" id="B5TV97"/>